<name>A0A135NY25_9HYPH</name>
<protein>
    <recommendedName>
        <fullName evidence="3">SnoaL-like domain-containing protein</fullName>
    </recommendedName>
</protein>
<keyword evidence="2" id="KW-1185">Reference proteome</keyword>
<dbReference type="InterPro" id="IPR009959">
    <property type="entry name" value="Cyclase_SnoaL-like"/>
</dbReference>
<comment type="caution">
    <text evidence="1">The sequence shown here is derived from an EMBL/GenBank/DDBJ whole genome shotgun (WGS) entry which is preliminary data.</text>
</comment>
<dbReference type="GO" id="GO:0030638">
    <property type="term" value="P:polyketide metabolic process"/>
    <property type="evidence" value="ECO:0007669"/>
    <property type="project" value="InterPro"/>
</dbReference>
<dbReference type="Pfam" id="PF07366">
    <property type="entry name" value="SnoaL"/>
    <property type="match status" value="1"/>
</dbReference>
<dbReference type="EMBL" id="LNUW01000038">
    <property type="protein sequence ID" value="KXG84083.1"/>
    <property type="molecule type" value="Genomic_DNA"/>
</dbReference>
<dbReference type="InterPro" id="IPR032710">
    <property type="entry name" value="NTF2-like_dom_sf"/>
</dbReference>
<proteinExistence type="predicted"/>
<reference evidence="1 2" key="1">
    <citation type="submission" date="2015-11" db="EMBL/GenBank/DDBJ databases">
        <title>Draft genome sequence of Agrobacterium sp. R89-1.</title>
        <authorList>
            <person name="Zahradnik J."/>
            <person name="Kyslikova E."/>
            <person name="Palyzova A."/>
            <person name="Kyslik P."/>
        </authorList>
    </citation>
    <scope>NUCLEOTIDE SEQUENCE [LARGE SCALE GENOMIC DNA]</scope>
    <source>
        <strain evidence="1 2">R89-1</strain>
    </source>
</reference>
<gene>
    <name evidence="1" type="ORF">ATO67_13805</name>
</gene>
<dbReference type="STRING" id="2052828.ATO67_13805"/>
<dbReference type="AlphaFoldDB" id="A0A135NY25"/>
<dbReference type="Gene3D" id="3.10.450.50">
    <property type="match status" value="1"/>
</dbReference>
<dbReference type="RefSeq" id="WP_067650046.1">
    <property type="nucleotide sequence ID" value="NZ_KQ961030.1"/>
</dbReference>
<evidence type="ECO:0000313" key="2">
    <source>
        <dbReference type="Proteomes" id="UP000070498"/>
    </source>
</evidence>
<evidence type="ECO:0008006" key="3">
    <source>
        <dbReference type="Google" id="ProtNLM"/>
    </source>
</evidence>
<dbReference type="SUPFAM" id="SSF54427">
    <property type="entry name" value="NTF2-like"/>
    <property type="match status" value="1"/>
</dbReference>
<sequence length="163" mass="17759">MSDILQTAGLVIALAAPSPATQGSLSVEQAIEIVRPVYNALTAASPADVRVHLESGTTKDWQNCGSTNACDDREATIARWSARIAKVPDFSFEILDVVTMGNKVVVRSEAQGTPVGEFLGVAQSGRAFRIMTIDVHEVQDGRVYRTYHVEDWSRASRQLRGQE</sequence>
<dbReference type="Proteomes" id="UP000070498">
    <property type="component" value="Unassembled WGS sequence"/>
</dbReference>
<organism evidence="1 2">
    <name type="scientific">Agrobacterium bohemicum</name>
    <dbReference type="NCBI Taxonomy" id="2052828"/>
    <lineage>
        <taxon>Bacteria</taxon>
        <taxon>Pseudomonadati</taxon>
        <taxon>Pseudomonadota</taxon>
        <taxon>Alphaproteobacteria</taxon>
        <taxon>Hyphomicrobiales</taxon>
        <taxon>Rhizobiaceae</taxon>
        <taxon>Rhizobium/Agrobacterium group</taxon>
        <taxon>Agrobacterium</taxon>
    </lineage>
</organism>
<accession>A0A135NY25</accession>
<dbReference type="OrthoDB" id="9182871at2"/>
<evidence type="ECO:0000313" key="1">
    <source>
        <dbReference type="EMBL" id="KXG84083.1"/>
    </source>
</evidence>